<dbReference type="Proteomes" id="UP000011280">
    <property type="component" value="Chromosome"/>
</dbReference>
<organism evidence="2">
    <name type="scientific">Sulfolobus acidocaldarius Ron12/I</name>
    <dbReference type="NCBI Taxonomy" id="1028567"/>
    <lineage>
        <taxon>Archaea</taxon>
        <taxon>Thermoproteota</taxon>
        <taxon>Thermoprotei</taxon>
        <taxon>Sulfolobales</taxon>
        <taxon>Sulfolobaceae</taxon>
        <taxon>Sulfolobus</taxon>
    </lineage>
</organism>
<gene>
    <name evidence="1" type="ORF">SacRon12I_09120</name>
</gene>
<accession>M1J060</accession>
<sequence length="39" mass="4452">MNGTKIKYKSGIITPMKRNIKTSFVKSAILYRNRKNHGG</sequence>
<evidence type="ECO:0000313" key="2">
    <source>
        <dbReference type="Proteomes" id="UP000011280"/>
    </source>
</evidence>
<dbReference type="AlphaFoldDB" id="M1J060"/>
<reference evidence="1 2" key="1">
    <citation type="journal article" date="2012" name="ISME J.">
        <title>Genomic evidence of rapid, global-scale gene flow in a Sulfolobus species.</title>
        <authorList>
            <person name="Mao D."/>
            <person name="Grogan D."/>
        </authorList>
    </citation>
    <scope>NUCLEOTIDE SEQUENCE [LARGE SCALE GENOMIC DNA]</scope>
    <source>
        <strain evidence="1 2">Ron12/I</strain>
    </source>
</reference>
<evidence type="ECO:0000313" key="1">
    <source>
        <dbReference type="EMBL" id="AGE74052.1"/>
    </source>
</evidence>
<proteinExistence type="predicted"/>
<dbReference type="PATRIC" id="fig|1028567.7.peg.1801"/>
<dbReference type="EMBL" id="CP002818">
    <property type="protein sequence ID" value="AGE74052.1"/>
    <property type="molecule type" value="Genomic_DNA"/>
</dbReference>
<dbReference type="HOGENOM" id="CLU_3302895_0_0_2"/>
<protein>
    <submittedName>
        <fullName evidence="1">Uncharacterized protein</fullName>
    </submittedName>
</protein>
<name>M1J060_9CREN</name>
<dbReference type="KEGG" id="sacr:SacRon12I_09120"/>